<feature type="domain" description="DUF1835" evidence="1">
    <location>
        <begin position="7"/>
        <end position="127"/>
    </location>
</feature>
<dbReference type="STRING" id="561061.SAMN05660862_0461"/>
<evidence type="ECO:0000313" key="3">
    <source>
        <dbReference type="EMBL" id="SMG09452.1"/>
    </source>
</evidence>
<dbReference type="RefSeq" id="WP_085471339.1">
    <property type="nucleotide sequence ID" value="NZ_FXAU01000001.1"/>
</dbReference>
<feature type="domain" description="DUF3658" evidence="2">
    <location>
        <begin position="162"/>
        <end position="263"/>
    </location>
</feature>
<dbReference type="Proteomes" id="UP000192980">
    <property type="component" value="Unassembled WGS sequence"/>
</dbReference>
<evidence type="ECO:0000313" key="4">
    <source>
        <dbReference type="Proteomes" id="UP000192980"/>
    </source>
</evidence>
<organism evidence="3 4">
    <name type="scientific">Sphingobacterium psychroaquaticum</name>
    <dbReference type="NCBI Taxonomy" id="561061"/>
    <lineage>
        <taxon>Bacteria</taxon>
        <taxon>Pseudomonadati</taxon>
        <taxon>Bacteroidota</taxon>
        <taxon>Sphingobacteriia</taxon>
        <taxon>Sphingobacteriales</taxon>
        <taxon>Sphingobacteriaceae</taxon>
        <taxon>Sphingobacterium</taxon>
    </lineage>
</organism>
<dbReference type="AlphaFoldDB" id="A0A1X7I5Z3"/>
<reference evidence="3 4" key="1">
    <citation type="submission" date="2017-04" db="EMBL/GenBank/DDBJ databases">
        <authorList>
            <person name="Afonso C.L."/>
            <person name="Miller P.J."/>
            <person name="Scott M.A."/>
            <person name="Spackman E."/>
            <person name="Goraichik I."/>
            <person name="Dimitrov K.M."/>
            <person name="Suarez D.L."/>
            <person name="Swayne D.E."/>
        </authorList>
    </citation>
    <scope>NUCLEOTIDE SEQUENCE [LARGE SCALE GENOMIC DNA]</scope>
    <source>
        <strain evidence="3 4">DSM 22418</strain>
    </source>
</reference>
<evidence type="ECO:0000259" key="1">
    <source>
        <dbReference type="Pfam" id="PF08874"/>
    </source>
</evidence>
<accession>A0A1X7I5Z3</accession>
<dbReference type="InterPro" id="IPR014973">
    <property type="entry name" value="DUF1835"/>
</dbReference>
<proteinExistence type="predicted"/>
<evidence type="ECO:0000259" key="2">
    <source>
        <dbReference type="Pfam" id="PF12395"/>
    </source>
</evidence>
<dbReference type="OrthoDB" id="708997at2"/>
<name>A0A1X7I5Z3_9SPHI</name>
<protein>
    <recommendedName>
        <fullName evidence="5">DUF1835 domain-containing protein</fullName>
    </recommendedName>
</protein>
<keyword evidence="4" id="KW-1185">Reference proteome</keyword>
<gene>
    <name evidence="3" type="ORF">SAMN05660862_0461</name>
</gene>
<sequence length="278" mass="32760">MRQKDLHIIFGLHSKNLLMQSEQIDPKRSEILVLHDSLSLGPLYDLYDKKSSEYRNLWWDKIGATKPKEDEVNYILDETNNLKNAIDKSDNYDNIYLWLGHNTDEIILTARILHYLKEVAIPVFKLNLTKTIFTNDKGMETEFHSIQMMKAEHVQGVSKYFEELNINDKTYYASLWEQIGKEQSFVRIFGKSMNYVSGDETFLDQFLINNCKETVQTSSYVVAYTLFELWNHYGFGCGIGDLFLYYRLRQLGKMGKIEIQYAQEGTDRRETIFDVKYR</sequence>
<dbReference type="InterPro" id="IPR022123">
    <property type="entry name" value="DUF3658"/>
</dbReference>
<evidence type="ECO:0008006" key="5">
    <source>
        <dbReference type="Google" id="ProtNLM"/>
    </source>
</evidence>
<dbReference type="Pfam" id="PF08874">
    <property type="entry name" value="DUF1835"/>
    <property type="match status" value="1"/>
</dbReference>
<dbReference type="EMBL" id="FXAU01000001">
    <property type="protein sequence ID" value="SMG09452.1"/>
    <property type="molecule type" value="Genomic_DNA"/>
</dbReference>
<dbReference type="Pfam" id="PF12395">
    <property type="entry name" value="DUF3658"/>
    <property type="match status" value="1"/>
</dbReference>